<dbReference type="PANTHER" id="PTHR10775">
    <property type="entry name" value="OS08G0208400 PROTEIN"/>
    <property type="match status" value="1"/>
</dbReference>
<name>A0AAQ3N7U5_VIGMU</name>
<dbReference type="EMBL" id="CP144694">
    <property type="protein sequence ID" value="WVZ04226.1"/>
    <property type="molecule type" value="Genomic_DNA"/>
</dbReference>
<dbReference type="PANTHER" id="PTHR10775:SF182">
    <property type="entry name" value="TRANSPOSON, EN_SPM-LIKE, TRANSPOSASE-ASSOCIATED DOMAIN PROTEIN-RELATED"/>
    <property type="match status" value="1"/>
</dbReference>
<evidence type="ECO:0000313" key="1">
    <source>
        <dbReference type="EMBL" id="WVZ04226.1"/>
    </source>
</evidence>
<protein>
    <submittedName>
        <fullName evidence="1">Uncharacterized protein</fullName>
    </submittedName>
</protein>
<sequence length="115" mass="13188">MLCTLKKNVCDNILFTLLNDSTNNKCKDNLKARKDLQLWGIRPDLWPDENGRYLPAIYTLSNVNKDMFMKTLKNITVPDGYSSNISRCVDVKHHKIGGLKSHDTNFISSQMTNVR</sequence>
<reference evidence="1 2" key="1">
    <citation type="journal article" date="2023" name="Life. Sci Alliance">
        <title>Evolutionary insights into 3D genome organization and epigenetic landscape of Vigna mungo.</title>
        <authorList>
            <person name="Junaid A."/>
            <person name="Singh B."/>
            <person name="Bhatia S."/>
        </authorList>
    </citation>
    <scope>NUCLEOTIDE SEQUENCE [LARGE SCALE GENOMIC DNA]</scope>
    <source>
        <strain evidence="1">Urdbean</strain>
    </source>
</reference>
<dbReference type="Proteomes" id="UP001374535">
    <property type="component" value="Chromosome 7"/>
</dbReference>
<evidence type="ECO:0000313" key="2">
    <source>
        <dbReference type="Proteomes" id="UP001374535"/>
    </source>
</evidence>
<accession>A0AAQ3N7U5</accession>
<dbReference type="AlphaFoldDB" id="A0AAQ3N7U5"/>
<proteinExistence type="predicted"/>
<organism evidence="1 2">
    <name type="scientific">Vigna mungo</name>
    <name type="common">Black gram</name>
    <name type="synonym">Phaseolus mungo</name>
    <dbReference type="NCBI Taxonomy" id="3915"/>
    <lineage>
        <taxon>Eukaryota</taxon>
        <taxon>Viridiplantae</taxon>
        <taxon>Streptophyta</taxon>
        <taxon>Embryophyta</taxon>
        <taxon>Tracheophyta</taxon>
        <taxon>Spermatophyta</taxon>
        <taxon>Magnoliopsida</taxon>
        <taxon>eudicotyledons</taxon>
        <taxon>Gunneridae</taxon>
        <taxon>Pentapetalae</taxon>
        <taxon>rosids</taxon>
        <taxon>fabids</taxon>
        <taxon>Fabales</taxon>
        <taxon>Fabaceae</taxon>
        <taxon>Papilionoideae</taxon>
        <taxon>50 kb inversion clade</taxon>
        <taxon>NPAAA clade</taxon>
        <taxon>indigoferoid/millettioid clade</taxon>
        <taxon>Phaseoleae</taxon>
        <taxon>Vigna</taxon>
    </lineage>
</organism>
<gene>
    <name evidence="1" type="ORF">V8G54_025032</name>
</gene>
<keyword evidence="2" id="KW-1185">Reference proteome</keyword>